<name>A0A9X8E8L3_APHAT</name>
<gene>
    <name evidence="1" type="ORF">DYB28_011705</name>
</gene>
<protein>
    <submittedName>
        <fullName evidence="1">Uncharacterized protein</fullName>
    </submittedName>
</protein>
<dbReference type="AlphaFoldDB" id="A0A9X8E8L3"/>
<organism evidence="1 2">
    <name type="scientific">Aphanomyces astaci</name>
    <name type="common">Crayfish plague agent</name>
    <dbReference type="NCBI Taxonomy" id="112090"/>
    <lineage>
        <taxon>Eukaryota</taxon>
        <taxon>Sar</taxon>
        <taxon>Stramenopiles</taxon>
        <taxon>Oomycota</taxon>
        <taxon>Saprolegniomycetes</taxon>
        <taxon>Saprolegniales</taxon>
        <taxon>Verrucalvaceae</taxon>
        <taxon>Aphanomyces</taxon>
    </lineage>
</organism>
<dbReference type="EMBL" id="QUTI01016117">
    <property type="protein sequence ID" value="RLO11302.1"/>
    <property type="molecule type" value="Genomic_DNA"/>
</dbReference>
<evidence type="ECO:0000313" key="2">
    <source>
        <dbReference type="Proteomes" id="UP000275652"/>
    </source>
</evidence>
<feature type="non-terminal residue" evidence="1">
    <location>
        <position position="123"/>
    </location>
</feature>
<comment type="caution">
    <text evidence="1">The sequence shown here is derived from an EMBL/GenBank/DDBJ whole genome shotgun (WGS) entry which is preliminary data.</text>
</comment>
<sequence length="123" mass="13951">DLAQWVPDVRFQHLLLHINGAYESRLFHLAAILDMEGRREKLLSNLPTHVSAQRRRSKALVRAHDADNLWNDICLFNRGSEPIREQDAAAMRRKINSAVDIAIELEAAKKESKIITTTPAMGL</sequence>
<accession>A0A9X8E8L3</accession>
<reference evidence="1 2" key="1">
    <citation type="journal article" date="2018" name="J. Invertebr. Pathol.">
        <title>New genotyping method for the causative agent of crayfish plague (Aphanomyces astaci) based on whole genome data.</title>
        <authorList>
            <person name="Minardi D."/>
            <person name="Studholme D.J."/>
            <person name="van der Giezen M."/>
            <person name="Pretto T."/>
            <person name="Oidtmann B."/>
        </authorList>
    </citation>
    <scope>NUCLEOTIDE SEQUENCE [LARGE SCALE GENOMIC DNA]</scope>
    <source>
        <strain evidence="1 2">KB13</strain>
    </source>
</reference>
<evidence type="ECO:0000313" key="1">
    <source>
        <dbReference type="EMBL" id="RLO11302.1"/>
    </source>
</evidence>
<proteinExistence type="predicted"/>
<dbReference type="Proteomes" id="UP000275652">
    <property type="component" value="Unassembled WGS sequence"/>
</dbReference>